<feature type="chain" id="PRO_5012074041" evidence="2">
    <location>
        <begin position="23"/>
        <end position="62"/>
    </location>
</feature>
<reference evidence="4" key="1">
    <citation type="submission" date="2013-09" db="EMBL/GenBank/DDBJ databases">
        <title>Corchorus olitorius genome sequencing.</title>
        <authorList>
            <person name="Alam M."/>
            <person name="Haque M.S."/>
            <person name="Islam M.S."/>
            <person name="Emdad E.M."/>
            <person name="Islam M.M."/>
            <person name="Ahmed B."/>
            <person name="Halim A."/>
            <person name="Hossen Q.M.M."/>
            <person name="Hossain M.Z."/>
            <person name="Ahmed R."/>
            <person name="Khan M.M."/>
            <person name="Islam R."/>
            <person name="Rashid M.M."/>
            <person name="Khan S.A."/>
            <person name="Rahman M.S."/>
            <person name="Alam M."/>
            <person name="Yahiya A.S."/>
            <person name="Khan M.S."/>
            <person name="Azam M.S."/>
            <person name="Haque T."/>
            <person name="Lashkar M.Z.H."/>
            <person name="Akhand A.I."/>
            <person name="Morshed G."/>
            <person name="Roy S."/>
            <person name="Uddin K.S."/>
            <person name="Rabeya T."/>
            <person name="Hossain A.S."/>
            <person name="Chowdhury A."/>
            <person name="Snigdha A.R."/>
            <person name="Mortoza M.S."/>
            <person name="Matin S.A."/>
            <person name="Hoque S.M.E."/>
            <person name="Islam M.K."/>
            <person name="Roy D.K."/>
            <person name="Haider R."/>
            <person name="Moosa M.M."/>
            <person name="Elias S.M."/>
            <person name="Hasan A.M."/>
            <person name="Jahan S."/>
            <person name="Shafiuddin M."/>
            <person name="Mahmood N."/>
            <person name="Shommy N.S."/>
        </authorList>
    </citation>
    <scope>NUCLEOTIDE SEQUENCE [LARGE SCALE GENOMIC DNA]</scope>
    <source>
        <strain evidence="4">cv. O-4</strain>
    </source>
</reference>
<protein>
    <submittedName>
        <fullName evidence="3">Uncharacterized protein</fullName>
    </submittedName>
</protein>
<feature type="compositionally biased region" description="Gly residues" evidence="1">
    <location>
        <begin position="37"/>
        <end position="52"/>
    </location>
</feature>
<evidence type="ECO:0000313" key="3">
    <source>
        <dbReference type="EMBL" id="OMO95389.1"/>
    </source>
</evidence>
<keyword evidence="4" id="KW-1185">Reference proteome</keyword>
<feature type="signal peptide" evidence="2">
    <location>
        <begin position="1"/>
        <end position="22"/>
    </location>
</feature>
<organism evidence="3 4">
    <name type="scientific">Corchorus olitorius</name>
    <dbReference type="NCBI Taxonomy" id="93759"/>
    <lineage>
        <taxon>Eukaryota</taxon>
        <taxon>Viridiplantae</taxon>
        <taxon>Streptophyta</taxon>
        <taxon>Embryophyta</taxon>
        <taxon>Tracheophyta</taxon>
        <taxon>Spermatophyta</taxon>
        <taxon>Magnoliopsida</taxon>
        <taxon>eudicotyledons</taxon>
        <taxon>Gunneridae</taxon>
        <taxon>Pentapetalae</taxon>
        <taxon>rosids</taxon>
        <taxon>malvids</taxon>
        <taxon>Malvales</taxon>
        <taxon>Malvaceae</taxon>
        <taxon>Grewioideae</taxon>
        <taxon>Apeibeae</taxon>
        <taxon>Corchorus</taxon>
    </lineage>
</organism>
<dbReference type="Proteomes" id="UP000187203">
    <property type="component" value="Unassembled WGS sequence"/>
</dbReference>
<accession>A0A1R3JKL0</accession>
<comment type="caution">
    <text evidence="3">The sequence shown here is derived from an EMBL/GenBank/DDBJ whole genome shotgun (WGS) entry which is preliminary data.</text>
</comment>
<gene>
    <name evidence="3" type="ORF">COLO4_15927</name>
</gene>
<evidence type="ECO:0000256" key="1">
    <source>
        <dbReference type="SAM" id="MobiDB-lite"/>
    </source>
</evidence>
<keyword evidence="2" id="KW-0732">Signal</keyword>
<evidence type="ECO:0000256" key="2">
    <source>
        <dbReference type="SAM" id="SignalP"/>
    </source>
</evidence>
<dbReference type="AlphaFoldDB" id="A0A1R3JKL0"/>
<sequence length="62" mass="6231">MASFTKLRVVLVAFLCINIVVARELVSSPKEIKEDGGGGGDCEGINGGGNGAAGVADKTLKP</sequence>
<evidence type="ECO:0000313" key="4">
    <source>
        <dbReference type="Proteomes" id="UP000187203"/>
    </source>
</evidence>
<feature type="region of interest" description="Disordered" evidence="1">
    <location>
        <begin position="30"/>
        <end position="62"/>
    </location>
</feature>
<proteinExistence type="predicted"/>
<dbReference type="EMBL" id="AWUE01015842">
    <property type="protein sequence ID" value="OMO95389.1"/>
    <property type="molecule type" value="Genomic_DNA"/>
</dbReference>
<name>A0A1R3JKL0_9ROSI</name>